<dbReference type="KEGG" id="kfa:Q73A0000_11520"/>
<dbReference type="EMBL" id="CP040442">
    <property type="protein sequence ID" value="QOW10942.1"/>
    <property type="molecule type" value="Genomic_DNA"/>
</dbReference>
<dbReference type="RefSeq" id="WP_193811109.1">
    <property type="nucleotide sequence ID" value="NZ_CP040442.1"/>
</dbReference>
<evidence type="ECO:0000313" key="4">
    <source>
        <dbReference type="Proteomes" id="UP000594195"/>
    </source>
</evidence>
<organism evidence="3 4">
    <name type="scientific">Kaistella flava</name>
    <name type="common">ex Peng et al. 2021</name>
    <dbReference type="NCBI Taxonomy" id="2038776"/>
    <lineage>
        <taxon>Bacteria</taxon>
        <taxon>Pseudomonadati</taxon>
        <taxon>Bacteroidota</taxon>
        <taxon>Flavobacteriia</taxon>
        <taxon>Flavobacteriales</taxon>
        <taxon>Weeksellaceae</taxon>
        <taxon>Chryseobacterium group</taxon>
        <taxon>Kaistella</taxon>
    </lineage>
</organism>
<feature type="domain" description="TonB C-terminal" evidence="2">
    <location>
        <begin position="74"/>
        <end position="129"/>
    </location>
</feature>
<sequence>MKKKQFLIIFLFFSSFFFAQKTTKTSPLPNRDVILEGEVIPATFPEGNEAFSQLVYSGFITENIDCNQSGMQRTRIEFIIERNGALMDVKATGSNQKLNKEAIRVVRSIQQRWNPATLDGANVRSHFTQYFTIVCE</sequence>
<evidence type="ECO:0000256" key="1">
    <source>
        <dbReference type="SAM" id="SignalP"/>
    </source>
</evidence>
<evidence type="ECO:0000313" key="3">
    <source>
        <dbReference type="EMBL" id="QOW10942.1"/>
    </source>
</evidence>
<name>A0A7M2YBX6_9FLAO</name>
<proteinExistence type="predicted"/>
<feature type="signal peptide" evidence="1">
    <location>
        <begin position="1"/>
        <end position="19"/>
    </location>
</feature>
<evidence type="ECO:0000259" key="2">
    <source>
        <dbReference type="Pfam" id="PF03544"/>
    </source>
</evidence>
<reference evidence="3 4" key="1">
    <citation type="submission" date="2019-05" db="EMBL/GenBank/DDBJ databases">
        <title>Chryseobacterium sp. isolated from King George Island, maritime Antarctica.</title>
        <authorList>
            <person name="Peng X."/>
        </authorList>
    </citation>
    <scope>NUCLEOTIDE SEQUENCE [LARGE SCALE GENOMIC DNA]</scope>
    <source>
        <strain evidence="3 4">7-3A</strain>
    </source>
</reference>
<dbReference type="AlphaFoldDB" id="A0A7M2YBX6"/>
<accession>A0A7M2YBX6</accession>
<gene>
    <name evidence="3" type="ORF">Q73A0000_11520</name>
</gene>
<keyword evidence="1" id="KW-0732">Signal</keyword>
<dbReference type="SUPFAM" id="SSF74653">
    <property type="entry name" value="TolA/TonB C-terminal domain"/>
    <property type="match status" value="1"/>
</dbReference>
<keyword evidence="4" id="KW-1185">Reference proteome</keyword>
<dbReference type="GO" id="GO:0055085">
    <property type="term" value="P:transmembrane transport"/>
    <property type="evidence" value="ECO:0007669"/>
    <property type="project" value="InterPro"/>
</dbReference>
<dbReference type="Gene3D" id="3.30.1150.10">
    <property type="match status" value="1"/>
</dbReference>
<dbReference type="InterPro" id="IPR037682">
    <property type="entry name" value="TonB_C"/>
</dbReference>
<feature type="chain" id="PRO_5033014682" description="TonB C-terminal domain-containing protein" evidence="1">
    <location>
        <begin position="20"/>
        <end position="136"/>
    </location>
</feature>
<protein>
    <recommendedName>
        <fullName evidence="2">TonB C-terminal domain-containing protein</fullName>
    </recommendedName>
</protein>
<dbReference type="Pfam" id="PF03544">
    <property type="entry name" value="TonB_C"/>
    <property type="match status" value="1"/>
</dbReference>
<dbReference type="Proteomes" id="UP000594195">
    <property type="component" value="Chromosome"/>
</dbReference>